<evidence type="ECO:0000256" key="2">
    <source>
        <dbReference type="ARBA" id="ARBA00022801"/>
    </source>
</evidence>
<comment type="similarity">
    <text evidence="4">Belongs to the arginase family.</text>
</comment>
<dbReference type="Pfam" id="PF00491">
    <property type="entry name" value="Arginase"/>
    <property type="match status" value="1"/>
</dbReference>
<sequence length="270" mass="29824">MILINGQWQGGGNKDTFQAAQILKDHLSRSNPVVTAPVCTNEDLIEKERIIGLDELTQQIQAALQILQKEKPTHLMTVGGGCDADTASLAYMNALYQGDLTVIWMDAHGDINSPNESDSHLYYGMPIRALLGECPPISDLLPLPLQPEQLILFGCRDLDQTEKNYISENQITLIPVLEDPGELEKQLTDLIQTKKNRHLYIHLDLDVLDPHEFPHTPLPAPGTGFSAEAILSALHSLKQHNDLVGTGVFEFKYTGSIPAFLKNALDILCV</sequence>
<keyword evidence="1" id="KW-0479">Metal-binding</keyword>
<dbReference type="InterPro" id="IPR023696">
    <property type="entry name" value="Ureohydrolase_dom_sf"/>
</dbReference>
<dbReference type="PRINTS" id="PR00116">
    <property type="entry name" value="ARGINASE"/>
</dbReference>
<evidence type="ECO:0000256" key="3">
    <source>
        <dbReference type="ARBA" id="ARBA00023211"/>
    </source>
</evidence>
<dbReference type="Proteomes" id="UP000539953">
    <property type="component" value="Unassembled WGS sequence"/>
</dbReference>
<dbReference type="GO" id="GO:0030145">
    <property type="term" value="F:manganese ion binding"/>
    <property type="evidence" value="ECO:0007669"/>
    <property type="project" value="TreeGrafter"/>
</dbReference>
<evidence type="ECO:0000313" key="6">
    <source>
        <dbReference type="Proteomes" id="UP000539953"/>
    </source>
</evidence>
<dbReference type="PANTHER" id="PTHR43782:SF3">
    <property type="entry name" value="ARGINASE"/>
    <property type="match status" value="1"/>
</dbReference>
<keyword evidence="6" id="KW-1185">Reference proteome</keyword>
<dbReference type="Gene3D" id="3.40.800.10">
    <property type="entry name" value="Ureohydrolase domain"/>
    <property type="match status" value="1"/>
</dbReference>
<dbReference type="SUPFAM" id="SSF52768">
    <property type="entry name" value="Arginase/deacetylase"/>
    <property type="match status" value="1"/>
</dbReference>
<evidence type="ECO:0000313" key="5">
    <source>
        <dbReference type="EMBL" id="MBB5182156.1"/>
    </source>
</evidence>
<organism evidence="5 6">
    <name type="scientific">Catenisphaera adipataccumulans</name>
    <dbReference type="NCBI Taxonomy" id="700500"/>
    <lineage>
        <taxon>Bacteria</taxon>
        <taxon>Bacillati</taxon>
        <taxon>Bacillota</taxon>
        <taxon>Erysipelotrichia</taxon>
        <taxon>Erysipelotrichales</taxon>
        <taxon>Erysipelotrichaceae</taxon>
        <taxon>Catenisphaera</taxon>
    </lineage>
</organism>
<dbReference type="PANTHER" id="PTHR43782">
    <property type="entry name" value="ARGINASE"/>
    <property type="match status" value="1"/>
</dbReference>
<dbReference type="RefSeq" id="WP_183326622.1">
    <property type="nucleotide sequence ID" value="NZ_JACHHK010000001.1"/>
</dbReference>
<evidence type="ECO:0000256" key="1">
    <source>
        <dbReference type="ARBA" id="ARBA00022723"/>
    </source>
</evidence>
<accession>A0A7W8FVG0</accession>
<dbReference type="PROSITE" id="PS51409">
    <property type="entry name" value="ARGINASE_2"/>
    <property type="match status" value="1"/>
</dbReference>
<dbReference type="CDD" id="cd09999">
    <property type="entry name" value="Arginase-like_1"/>
    <property type="match status" value="1"/>
</dbReference>
<dbReference type="EC" id="3.5.3.1" evidence="5"/>
<dbReference type="GO" id="GO:0005829">
    <property type="term" value="C:cytosol"/>
    <property type="evidence" value="ECO:0007669"/>
    <property type="project" value="TreeGrafter"/>
</dbReference>
<reference evidence="5 6" key="1">
    <citation type="submission" date="2020-08" db="EMBL/GenBank/DDBJ databases">
        <title>Genomic Encyclopedia of Type Strains, Phase IV (KMG-IV): sequencing the most valuable type-strain genomes for metagenomic binning, comparative biology and taxonomic classification.</title>
        <authorList>
            <person name="Goeker M."/>
        </authorList>
    </citation>
    <scope>NUCLEOTIDE SEQUENCE [LARGE SCALE GENOMIC DNA]</scope>
    <source>
        <strain evidence="5 6">DSM 25799</strain>
    </source>
</reference>
<dbReference type="InterPro" id="IPR006035">
    <property type="entry name" value="Ureohydrolase"/>
</dbReference>
<protein>
    <submittedName>
        <fullName evidence="5">Arginase</fullName>
        <ecNumber evidence="5">3.5.3.1</ecNumber>
    </submittedName>
</protein>
<dbReference type="AlphaFoldDB" id="A0A7W8FVG0"/>
<keyword evidence="2 5" id="KW-0378">Hydrolase</keyword>
<dbReference type="EMBL" id="JACHHK010000001">
    <property type="protein sequence ID" value="MBB5182156.1"/>
    <property type="molecule type" value="Genomic_DNA"/>
</dbReference>
<proteinExistence type="inferred from homology"/>
<evidence type="ECO:0000256" key="4">
    <source>
        <dbReference type="PROSITE-ProRule" id="PRU00742"/>
    </source>
</evidence>
<name>A0A7W8FVG0_9FIRM</name>
<gene>
    <name evidence="5" type="ORF">HNQ47_000159</name>
</gene>
<keyword evidence="3" id="KW-0464">Manganese</keyword>
<dbReference type="GO" id="GO:0004053">
    <property type="term" value="F:arginase activity"/>
    <property type="evidence" value="ECO:0007669"/>
    <property type="project" value="UniProtKB-EC"/>
</dbReference>
<comment type="caution">
    <text evidence="5">The sequence shown here is derived from an EMBL/GenBank/DDBJ whole genome shotgun (WGS) entry which is preliminary data.</text>
</comment>